<organism evidence="1 2">
    <name type="scientific">Pelomonas candidula</name>
    <dbReference type="NCBI Taxonomy" id="3299025"/>
    <lineage>
        <taxon>Bacteria</taxon>
        <taxon>Pseudomonadati</taxon>
        <taxon>Pseudomonadota</taxon>
        <taxon>Betaproteobacteria</taxon>
        <taxon>Burkholderiales</taxon>
        <taxon>Sphaerotilaceae</taxon>
        <taxon>Roseateles</taxon>
    </lineage>
</organism>
<protein>
    <submittedName>
        <fullName evidence="1">Exodeoxyribonuclease VII small subunit</fullName>
        <ecNumber evidence="1">3.1.11.6</ecNumber>
    </submittedName>
</protein>
<name>A0ABW7HEG6_9BURK</name>
<accession>A0ABW7HEG6</accession>
<dbReference type="RefSeq" id="WP_394412934.1">
    <property type="nucleotide sequence ID" value="NZ_JBIGIC010000008.1"/>
</dbReference>
<dbReference type="GO" id="GO:0008855">
    <property type="term" value="F:exodeoxyribonuclease VII activity"/>
    <property type="evidence" value="ECO:0007669"/>
    <property type="project" value="UniProtKB-EC"/>
</dbReference>
<reference evidence="1 2" key="1">
    <citation type="submission" date="2024-08" db="EMBL/GenBank/DDBJ databases">
        <authorList>
            <person name="Lu H."/>
        </authorList>
    </citation>
    <scope>NUCLEOTIDE SEQUENCE [LARGE SCALE GENOMIC DNA]</scope>
    <source>
        <strain evidence="1 2">BYS78W</strain>
    </source>
</reference>
<dbReference type="NCBIfam" id="NF045605">
    <property type="entry name" value="xseB_Acin_var"/>
    <property type="match status" value="1"/>
</dbReference>
<sequence>MSAVPETRGTFKEAFGVLQRNAEVLRNQREPNIDDLLQIVQGSVAAYKVCTERIDAVEAALKEALGTDGTTA</sequence>
<dbReference type="EMBL" id="JBIGIC010000008">
    <property type="protein sequence ID" value="MFG6488303.1"/>
    <property type="molecule type" value="Genomic_DNA"/>
</dbReference>
<evidence type="ECO:0000313" key="1">
    <source>
        <dbReference type="EMBL" id="MFG6488303.1"/>
    </source>
</evidence>
<comment type="caution">
    <text evidence="1">The sequence shown here is derived from an EMBL/GenBank/DDBJ whole genome shotgun (WGS) entry which is preliminary data.</text>
</comment>
<dbReference type="EC" id="3.1.11.6" evidence="1"/>
<keyword evidence="2" id="KW-1185">Reference proteome</keyword>
<gene>
    <name evidence="1" type="primary">xseB</name>
    <name evidence="1" type="ORF">ACG04R_16570</name>
</gene>
<proteinExistence type="predicted"/>
<evidence type="ECO:0000313" key="2">
    <source>
        <dbReference type="Proteomes" id="UP001606134"/>
    </source>
</evidence>
<dbReference type="Proteomes" id="UP001606134">
    <property type="component" value="Unassembled WGS sequence"/>
</dbReference>
<keyword evidence="1" id="KW-0378">Hydrolase</keyword>